<sequence length="183" mass="20726">MGNYLGCHRDAQGGKLVLLDGTVHRFEDRVCVAELMLDNPQQLVAELQPVSGGAPKAMPLPADHWLDPKKVYVMLPIGGNKAATLDKARRILSVTRSVFQSRSFPMIGGAFIAGLMKEKPFIKEDKEDEQVEKVRGLEWSSEVFDERPEFLSRQFSSKGWKPGLGTIEERELEMKMKVRHWLF</sequence>
<comment type="caution">
    <text evidence="1">The sequence shown here is derived from an EMBL/GenBank/DDBJ whole genome shotgun (WGS) entry which is preliminary data.</text>
</comment>
<proteinExistence type="predicted"/>
<evidence type="ECO:0000313" key="1">
    <source>
        <dbReference type="EMBL" id="KAJ0979871.1"/>
    </source>
</evidence>
<keyword evidence="2" id="KW-1185">Reference proteome</keyword>
<accession>A0A9D5CUI9</accession>
<reference evidence="1" key="2">
    <citation type="journal article" date="2022" name="Hortic Res">
        <title>The genome of Dioscorea zingiberensis sheds light on the biosynthesis, origin and evolution of the medicinally important diosgenin saponins.</title>
        <authorList>
            <person name="Li Y."/>
            <person name="Tan C."/>
            <person name="Li Z."/>
            <person name="Guo J."/>
            <person name="Li S."/>
            <person name="Chen X."/>
            <person name="Wang C."/>
            <person name="Dai X."/>
            <person name="Yang H."/>
            <person name="Song W."/>
            <person name="Hou L."/>
            <person name="Xu J."/>
            <person name="Tong Z."/>
            <person name="Xu A."/>
            <person name="Yuan X."/>
            <person name="Wang W."/>
            <person name="Yang Q."/>
            <person name="Chen L."/>
            <person name="Sun Z."/>
            <person name="Wang K."/>
            <person name="Pan B."/>
            <person name="Chen J."/>
            <person name="Bao Y."/>
            <person name="Liu F."/>
            <person name="Qi X."/>
            <person name="Gang D.R."/>
            <person name="Wen J."/>
            <person name="Li J."/>
        </authorList>
    </citation>
    <scope>NUCLEOTIDE SEQUENCE</scope>
    <source>
        <strain evidence="1">Dzin_1.0</strain>
    </source>
</reference>
<dbReference type="InterPro" id="IPR025322">
    <property type="entry name" value="PADRE_dom"/>
</dbReference>
<dbReference type="EMBL" id="JAGGNH010000003">
    <property type="protein sequence ID" value="KAJ0979871.1"/>
    <property type="molecule type" value="Genomic_DNA"/>
</dbReference>
<protein>
    <submittedName>
        <fullName evidence="1">Uncharacterized protein</fullName>
    </submittedName>
</protein>
<gene>
    <name evidence="1" type="ORF">J5N97_015345</name>
</gene>
<organism evidence="1 2">
    <name type="scientific">Dioscorea zingiberensis</name>
    <dbReference type="NCBI Taxonomy" id="325984"/>
    <lineage>
        <taxon>Eukaryota</taxon>
        <taxon>Viridiplantae</taxon>
        <taxon>Streptophyta</taxon>
        <taxon>Embryophyta</taxon>
        <taxon>Tracheophyta</taxon>
        <taxon>Spermatophyta</taxon>
        <taxon>Magnoliopsida</taxon>
        <taxon>Liliopsida</taxon>
        <taxon>Dioscoreales</taxon>
        <taxon>Dioscoreaceae</taxon>
        <taxon>Dioscorea</taxon>
    </lineage>
</organism>
<dbReference type="Proteomes" id="UP001085076">
    <property type="component" value="Miscellaneous, Linkage group lg03"/>
</dbReference>
<dbReference type="AlphaFoldDB" id="A0A9D5CUI9"/>
<dbReference type="OrthoDB" id="1921976at2759"/>
<dbReference type="Pfam" id="PF14009">
    <property type="entry name" value="PADRE"/>
    <property type="match status" value="1"/>
</dbReference>
<name>A0A9D5CUI9_9LILI</name>
<reference evidence="1" key="1">
    <citation type="submission" date="2021-03" db="EMBL/GenBank/DDBJ databases">
        <authorList>
            <person name="Li Z."/>
            <person name="Yang C."/>
        </authorList>
    </citation>
    <scope>NUCLEOTIDE SEQUENCE</scope>
    <source>
        <strain evidence="1">Dzin_1.0</strain>
        <tissue evidence="1">Leaf</tissue>
    </source>
</reference>
<evidence type="ECO:0000313" key="2">
    <source>
        <dbReference type="Proteomes" id="UP001085076"/>
    </source>
</evidence>